<reference evidence="15 16" key="1">
    <citation type="journal article" date="2020" name="Int. J. Syst. Evol. Microbiol.">
        <title>Reclassification of Streptomyces castelarensis and Streptomyces sporoclivatus as later heterotypic synonyms of Streptomyces antimycoticus.</title>
        <authorList>
            <person name="Komaki H."/>
            <person name="Tamura T."/>
        </authorList>
    </citation>
    <scope>NUCLEOTIDE SEQUENCE [LARGE SCALE GENOMIC DNA]</scope>
    <source>
        <strain evidence="15 16">NBRC 100767</strain>
    </source>
</reference>
<evidence type="ECO:0000256" key="10">
    <source>
        <dbReference type="PIRSR" id="PIRSR617736-2"/>
    </source>
</evidence>
<dbReference type="Pfam" id="PF02782">
    <property type="entry name" value="FGGY_C"/>
    <property type="match status" value="1"/>
</dbReference>
<dbReference type="InterPro" id="IPR033132">
    <property type="entry name" value="GH_1_N_CS"/>
</dbReference>
<keyword evidence="7 11" id="KW-0326">Glycosidase</keyword>
<dbReference type="EMBL" id="AP019620">
    <property type="protein sequence ID" value="BBJ37788.1"/>
    <property type="molecule type" value="Genomic_DNA"/>
</dbReference>
<feature type="binding site" evidence="10">
    <location>
        <position position="307"/>
    </location>
    <ligand>
        <name>substrate</name>
    </ligand>
</feature>
<evidence type="ECO:0000259" key="14">
    <source>
        <dbReference type="Pfam" id="PF02782"/>
    </source>
</evidence>
<feature type="domain" description="Carbohydrate kinase FGGY C-terminal" evidence="14">
    <location>
        <begin position="819"/>
        <end position="1009"/>
    </location>
</feature>
<feature type="binding site" evidence="10">
    <location>
        <position position="173"/>
    </location>
    <ligand>
        <name>substrate</name>
    </ligand>
</feature>
<dbReference type="GO" id="GO:0030245">
    <property type="term" value="P:cellulose catabolic process"/>
    <property type="evidence" value="ECO:0007669"/>
    <property type="project" value="UniProtKB-KW"/>
</dbReference>
<evidence type="ECO:0000259" key="13">
    <source>
        <dbReference type="Pfam" id="PF00370"/>
    </source>
</evidence>
<evidence type="ECO:0000256" key="5">
    <source>
        <dbReference type="ARBA" id="ARBA00023001"/>
    </source>
</evidence>
<feature type="binding site" evidence="10">
    <location>
        <position position="129"/>
    </location>
    <ligand>
        <name>substrate</name>
    </ligand>
</feature>
<evidence type="ECO:0000256" key="12">
    <source>
        <dbReference type="SAM" id="MobiDB-lite"/>
    </source>
</evidence>
<dbReference type="GO" id="GO:0008422">
    <property type="term" value="F:beta-glucosidase activity"/>
    <property type="evidence" value="ECO:0007669"/>
    <property type="project" value="UniProtKB-EC"/>
</dbReference>
<evidence type="ECO:0000256" key="6">
    <source>
        <dbReference type="ARBA" id="ARBA00023277"/>
    </source>
</evidence>
<name>A0A499UEJ4_9ACTN</name>
<dbReference type="Pfam" id="PF00232">
    <property type="entry name" value="Glyco_hydro_1"/>
    <property type="match status" value="1"/>
</dbReference>
<organism evidence="15 16">
    <name type="scientific">Streptomyces antimycoticus</name>
    <dbReference type="NCBI Taxonomy" id="68175"/>
    <lineage>
        <taxon>Bacteria</taxon>
        <taxon>Bacillati</taxon>
        <taxon>Actinomycetota</taxon>
        <taxon>Actinomycetes</taxon>
        <taxon>Kitasatosporales</taxon>
        <taxon>Streptomycetaceae</taxon>
        <taxon>Streptomyces</taxon>
        <taxon>Streptomyces violaceusniger group</taxon>
    </lineage>
</organism>
<dbReference type="PROSITE" id="PS00653">
    <property type="entry name" value="GLYCOSYL_HYDROL_F1_2"/>
    <property type="match status" value="1"/>
</dbReference>
<keyword evidence="5" id="KW-0136">Cellulose degradation</keyword>
<feature type="compositionally biased region" description="Basic and acidic residues" evidence="12">
    <location>
        <begin position="503"/>
        <end position="517"/>
    </location>
</feature>
<evidence type="ECO:0000313" key="16">
    <source>
        <dbReference type="Proteomes" id="UP000463951"/>
    </source>
</evidence>
<evidence type="ECO:0000256" key="11">
    <source>
        <dbReference type="RuleBase" id="RU361175"/>
    </source>
</evidence>
<evidence type="ECO:0000256" key="2">
    <source>
        <dbReference type="ARBA" id="ARBA00010838"/>
    </source>
</evidence>
<gene>
    <name evidence="15" type="ORF">SSPO_005060</name>
</gene>
<keyword evidence="8" id="KW-0624">Polysaccharide degradation</keyword>
<dbReference type="GO" id="GO:0016301">
    <property type="term" value="F:kinase activity"/>
    <property type="evidence" value="ECO:0007669"/>
    <property type="project" value="InterPro"/>
</dbReference>
<dbReference type="Gene3D" id="3.30.420.40">
    <property type="match status" value="2"/>
</dbReference>
<comment type="catalytic activity">
    <reaction evidence="1 11">
        <text>Hydrolysis of terminal, non-reducing beta-D-glucosyl residues with release of beta-D-glucose.</text>
        <dbReference type="EC" id="3.2.1.21"/>
    </reaction>
</comment>
<evidence type="ECO:0000256" key="7">
    <source>
        <dbReference type="ARBA" id="ARBA00023295"/>
    </source>
</evidence>
<dbReference type="InterPro" id="IPR043129">
    <property type="entry name" value="ATPase_NBD"/>
</dbReference>
<dbReference type="InterPro" id="IPR018484">
    <property type="entry name" value="FGGY_N"/>
</dbReference>
<feature type="binding site" evidence="10">
    <location>
        <position position="413"/>
    </location>
    <ligand>
        <name>substrate</name>
    </ligand>
</feature>
<dbReference type="FunFam" id="3.20.20.80:FF:000004">
    <property type="entry name" value="Beta-glucosidase 6-phospho-beta-glucosidase"/>
    <property type="match status" value="1"/>
</dbReference>
<evidence type="ECO:0000256" key="9">
    <source>
        <dbReference type="PIRSR" id="PIRSR617736-1"/>
    </source>
</evidence>
<dbReference type="InterPro" id="IPR018485">
    <property type="entry name" value="FGGY_C"/>
</dbReference>
<dbReference type="InterPro" id="IPR017736">
    <property type="entry name" value="Glyco_hydro_1_beta-glucosidase"/>
</dbReference>
<dbReference type="InterPro" id="IPR001360">
    <property type="entry name" value="Glyco_hydro_1"/>
</dbReference>
<dbReference type="EC" id="3.2.1.21" evidence="3 11"/>
<dbReference type="SUPFAM" id="SSF53067">
    <property type="entry name" value="Actin-like ATPase domain"/>
    <property type="match status" value="2"/>
</dbReference>
<sequence length="1090" mass="117006">MTTDRPGHAAVLRFPPGFRWGTSTSAYQVEGAVDADGRGESIWDRFSRVPGAVDNGDTGDVACDHYRRHHEDVALMARLNTNAHRFSLAWPRILPDGRGRVEKRGLAHYDRFIDSLLERGIEPLVTLYHWDLPQPLQDAGGWRNRDTAEHFARYAAVCRDAFGDRVRDWVTVNEPWIVGLLGHQLGLHAPGEKDLKGSVTVMHHLLLAHGLAAAELRAGARAGTRAGIAYSLFPHTPDDAADPADREASRHSDGYVNRWFLDPVHGRGYPADMRRHWERAIGDLDFVRDGDLATIAAGSDFIGVNYYTRRIVRADHGDGPWPWKVVEGRPGVPRTDLGWEIVPGDLRELLLRLHADYPGVPLLVTENGAIYRDEPAADGAVHDERRIDFLHGHLKAVHEALALGAPVEGYYHWSLMDNFEWAMGYWPRFGLVHVDRETRRRTIKDSGHWYARAAAEGAIPAVLPPTGRAGEPRPGAGTDRRPPVRTPAGPAPGDTARARVPRPVRDRRAPYGDEAAGRIRRRTPERRHPRAPRDRRKHAGTPSPGRAPVHADRPARTRGGMNTHPGTTLLAGLDIGSTHCKALLTDLAGNVVARAQRGTPRDRDGHTHPAGEIVDAALDALRSCVRRAGRAPAAVGLTGMAEAGALLAPDGGTLTPVLAWSDPGPAPHADRLRTAYGALALHARTGVLPSAKVPLAKWCALVAENPDLPSRARAWAGAADLVAHTLTGRLGTDATFAQRTLAWSPHTGSWDPGLLAESGLTEDHMPPVRPPGHPVGRVTTGAAAATGLTAGTPVVVAGHDHLVGAWAAGVRAAGQVADSMGTAEAVLTVTAEVPDTTAAARHGMSYGRHVDGTHWIVLAGMRSSGALVEWFCDRFMGMAATRGAERYDAFARLVETAPQAPTGLLLAPYPEGRACPEPAPDARCDILGMSPRHGLADLARALLEGAAHHVRWMTDTQAALTARPPASVTLLGGSTRQHTWTAVKAAVSPWPVRLCHEPEAPALGAAAWSGAALGHDPAALRATATELVPDPDAARAYRTEHRHRFLPHVTRSTEPSTGPSTGPATGPALPETAPCPSATDAGPHHRGDRS</sequence>
<feature type="binding site" evidence="10">
    <location>
        <begin position="420"/>
        <end position="421"/>
    </location>
    <ligand>
        <name>substrate</name>
    </ligand>
</feature>
<evidence type="ECO:0000256" key="3">
    <source>
        <dbReference type="ARBA" id="ARBA00012744"/>
    </source>
</evidence>
<dbReference type="Proteomes" id="UP000463951">
    <property type="component" value="Chromosome"/>
</dbReference>
<dbReference type="SUPFAM" id="SSF51445">
    <property type="entry name" value="(Trans)glycosidases"/>
    <property type="match status" value="1"/>
</dbReference>
<feature type="compositionally biased region" description="Basic residues" evidence="12">
    <location>
        <begin position="518"/>
        <end position="539"/>
    </location>
</feature>
<feature type="binding site" evidence="10">
    <location>
        <position position="28"/>
    </location>
    <ligand>
        <name>substrate</name>
    </ligand>
</feature>
<keyword evidence="6" id="KW-0119">Carbohydrate metabolism</keyword>
<dbReference type="InterPro" id="IPR017853">
    <property type="entry name" value="GH"/>
</dbReference>
<proteinExistence type="inferred from homology"/>
<feature type="region of interest" description="Disordered" evidence="12">
    <location>
        <begin position="460"/>
        <end position="563"/>
    </location>
</feature>
<evidence type="ECO:0000256" key="1">
    <source>
        <dbReference type="ARBA" id="ARBA00000448"/>
    </source>
</evidence>
<evidence type="ECO:0000256" key="8">
    <source>
        <dbReference type="ARBA" id="ARBA00023326"/>
    </source>
</evidence>
<evidence type="ECO:0000313" key="15">
    <source>
        <dbReference type="EMBL" id="BBJ37788.1"/>
    </source>
</evidence>
<feature type="active site" description="Nucleophile" evidence="9">
    <location>
        <position position="366"/>
    </location>
</feature>
<comment type="similarity">
    <text evidence="2 11">Belongs to the glycosyl hydrolase 1 family.</text>
</comment>
<dbReference type="AlphaFoldDB" id="A0A499UEJ4"/>
<accession>A0A499UEJ4</accession>
<feature type="compositionally biased region" description="Polar residues" evidence="12">
    <location>
        <begin position="1050"/>
        <end position="1063"/>
    </location>
</feature>
<protein>
    <recommendedName>
        <fullName evidence="3 11">Beta-glucosidase</fullName>
        <ecNumber evidence="3 11">3.2.1.21</ecNumber>
    </recommendedName>
</protein>
<feature type="region of interest" description="Disordered" evidence="12">
    <location>
        <begin position="1041"/>
        <end position="1090"/>
    </location>
</feature>
<dbReference type="Gene3D" id="3.20.20.80">
    <property type="entry name" value="Glycosidases"/>
    <property type="match status" value="1"/>
</dbReference>
<dbReference type="CDD" id="cd07773">
    <property type="entry name" value="ASKHA_NBD_FGGY_FK"/>
    <property type="match status" value="1"/>
</dbReference>
<dbReference type="PANTHER" id="PTHR10353:SF36">
    <property type="entry name" value="LP05116P"/>
    <property type="match status" value="1"/>
</dbReference>
<keyword evidence="4 11" id="KW-0378">Hydrolase</keyword>
<feature type="domain" description="Carbohydrate kinase FGGY N-terminal" evidence="13">
    <location>
        <begin position="571"/>
        <end position="805"/>
    </location>
</feature>
<dbReference type="NCBIfam" id="TIGR03356">
    <property type="entry name" value="BGL"/>
    <property type="match status" value="1"/>
</dbReference>
<dbReference type="PRINTS" id="PR00131">
    <property type="entry name" value="GLHYDRLASE1"/>
</dbReference>
<evidence type="ECO:0000256" key="4">
    <source>
        <dbReference type="ARBA" id="ARBA00022801"/>
    </source>
</evidence>
<dbReference type="Pfam" id="PF00370">
    <property type="entry name" value="FGGY_N"/>
    <property type="match status" value="1"/>
</dbReference>
<feature type="active site" description="Proton donor" evidence="9">
    <location>
        <position position="174"/>
    </location>
</feature>
<dbReference type="GO" id="GO:0005829">
    <property type="term" value="C:cytosol"/>
    <property type="evidence" value="ECO:0007669"/>
    <property type="project" value="TreeGrafter"/>
</dbReference>
<dbReference type="PANTHER" id="PTHR10353">
    <property type="entry name" value="GLYCOSYL HYDROLASE"/>
    <property type="match status" value="1"/>
</dbReference>